<accession>A0A8X6TVI6</accession>
<dbReference type="Gene3D" id="3.30.70.270">
    <property type="match status" value="1"/>
</dbReference>
<proteinExistence type="predicted"/>
<organism evidence="1 2">
    <name type="scientific">Nephila pilipes</name>
    <name type="common">Giant wood spider</name>
    <name type="synonym">Nephila maculata</name>
    <dbReference type="NCBI Taxonomy" id="299642"/>
    <lineage>
        <taxon>Eukaryota</taxon>
        <taxon>Metazoa</taxon>
        <taxon>Ecdysozoa</taxon>
        <taxon>Arthropoda</taxon>
        <taxon>Chelicerata</taxon>
        <taxon>Arachnida</taxon>
        <taxon>Araneae</taxon>
        <taxon>Araneomorphae</taxon>
        <taxon>Entelegynae</taxon>
        <taxon>Araneoidea</taxon>
        <taxon>Nephilidae</taxon>
        <taxon>Nephila</taxon>
    </lineage>
</organism>
<sequence length="144" mass="16357">MNFPKPKTVKELRRFLAIGNFYKRFIPYAARTQVGLNSYLKGVKRNDRTPILWSEDSTAAFEKCRKDLAEATVSYHPAADALLAILIDSSNTTVGSALHQQARTSLQCQRAKLYRHTRSDIGKFETPRSRFEHVHIDLVGPLPL</sequence>
<dbReference type="InterPro" id="IPR043128">
    <property type="entry name" value="Rev_trsase/Diguanyl_cyclase"/>
</dbReference>
<dbReference type="Proteomes" id="UP000887013">
    <property type="component" value="Unassembled WGS sequence"/>
</dbReference>
<dbReference type="AlphaFoldDB" id="A0A8X6TVI6"/>
<dbReference type="SUPFAM" id="SSF56672">
    <property type="entry name" value="DNA/RNA polymerases"/>
    <property type="match status" value="1"/>
</dbReference>
<gene>
    <name evidence="1" type="primary">pol_1144</name>
    <name evidence="1" type="ORF">NPIL_95961</name>
</gene>
<evidence type="ECO:0000313" key="2">
    <source>
        <dbReference type="Proteomes" id="UP000887013"/>
    </source>
</evidence>
<dbReference type="GO" id="GO:0071897">
    <property type="term" value="P:DNA biosynthetic process"/>
    <property type="evidence" value="ECO:0007669"/>
    <property type="project" value="UniProtKB-ARBA"/>
</dbReference>
<dbReference type="InterPro" id="IPR043502">
    <property type="entry name" value="DNA/RNA_pol_sf"/>
</dbReference>
<dbReference type="InterPro" id="IPR051320">
    <property type="entry name" value="Viral_Replic_Matur_Polypro"/>
</dbReference>
<comment type="caution">
    <text evidence="1">The sequence shown here is derived from an EMBL/GenBank/DDBJ whole genome shotgun (WGS) entry which is preliminary data.</text>
</comment>
<dbReference type="PANTHER" id="PTHR33064:SF37">
    <property type="entry name" value="RIBONUCLEASE H"/>
    <property type="match status" value="1"/>
</dbReference>
<dbReference type="PANTHER" id="PTHR33064">
    <property type="entry name" value="POL PROTEIN"/>
    <property type="match status" value="1"/>
</dbReference>
<dbReference type="OrthoDB" id="6426130at2759"/>
<reference evidence="1" key="1">
    <citation type="submission" date="2020-08" db="EMBL/GenBank/DDBJ databases">
        <title>Multicomponent nature underlies the extraordinary mechanical properties of spider dragline silk.</title>
        <authorList>
            <person name="Kono N."/>
            <person name="Nakamura H."/>
            <person name="Mori M."/>
            <person name="Yoshida Y."/>
            <person name="Ohtoshi R."/>
            <person name="Malay A.D."/>
            <person name="Moran D.A.P."/>
            <person name="Tomita M."/>
            <person name="Numata K."/>
            <person name="Arakawa K."/>
        </authorList>
    </citation>
    <scope>NUCLEOTIDE SEQUENCE</scope>
</reference>
<evidence type="ECO:0000313" key="1">
    <source>
        <dbReference type="EMBL" id="GFT50772.1"/>
    </source>
</evidence>
<dbReference type="EMBL" id="BMAW01065509">
    <property type="protein sequence ID" value="GFT50772.1"/>
    <property type="molecule type" value="Genomic_DNA"/>
</dbReference>
<keyword evidence="2" id="KW-1185">Reference proteome</keyword>
<name>A0A8X6TVI6_NEPPI</name>
<protein>
    <submittedName>
        <fullName evidence="1">Retrovirus-related Pol polyprotein from transposon 297</fullName>
    </submittedName>
</protein>